<dbReference type="Proteomes" id="UP000095284">
    <property type="component" value="Unplaced"/>
</dbReference>
<dbReference type="GO" id="GO:0009986">
    <property type="term" value="C:cell surface"/>
    <property type="evidence" value="ECO:0007669"/>
    <property type="project" value="InterPro"/>
</dbReference>
<evidence type="ECO:0000256" key="6">
    <source>
        <dbReference type="SAM" id="SignalP"/>
    </source>
</evidence>
<reference evidence="8" key="2">
    <citation type="submission" date="2020-08" db="EMBL/GenBank/DDBJ databases">
        <authorList>
            <person name="Kikuchi T."/>
        </authorList>
    </citation>
    <scope>NUCLEOTIDE SEQUENCE</scope>
    <source>
        <strain evidence="7">Ka4C1</strain>
    </source>
</reference>
<evidence type="ECO:0000256" key="1">
    <source>
        <dbReference type="ARBA" id="ARBA00004613"/>
    </source>
</evidence>
<evidence type="ECO:0000256" key="3">
    <source>
        <dbReference type="ARBA" id="ARBA00022525"/>
    </source>
</evidence>
<proteinExistence type="inferred from homology"/>
<comment type="subcellular location">
    <subcellularLocation>
        <location evidence="1">Secreted</location>
    </subcellularLocation>
</comment>
<dbReference type="EMBL" id="CAJFCV020000003">
    <property type="protein sequence ID" value="CAG9104579.1"/>
    <property type="molecule type" value="Genomic_DNA"/>
</dbReference>
<protein>
    <submittedName>
        <fullName evidence="7">(pine wood nematode) hypothetical protein</fullName>
    </submittedName>
</protein>
<feature type="chain" id="PRO_5036022176" evidence="6">
    <location>
        <begin position="18"/>
        <end position="169"/>
    </location>
</feature>
<dbReference type="WBParaSite" id="BXY_1306000.1">
    <property type="protein sequence ID" value="BXY_1306000.1"/>
    <property type="gene ID" value="BXY_1306000"/>
</dbReference>
<evidence type="ECO:0000313" key="11">
    <source>
        <dbReference type="WBParaSite" id="BXY_1306000.1"/>
    </source>
</evidence>
<evidence type="ECO:0000313" key="10">
    <source>
        <dbReference type="Proteomes" id="UP000659654"/>
    </source>
</evidence>
<sequence length="169" mass="19062">MWAPTILLLVGFAVVSADILPTKWSVVAIGKLLCNGKPIEGKVSLYDKDNAFDDLLDTDNTTANGKYYVEGSDKEWSRIEPYLEIIHQCNGKRVDRKVKVVIPKEFVYRENDSKRTPVYIKDHELSDEATNEGPESTTTSKPVEAQTYLTKVDVLPEKIIFGKKEKNVV</sequence>
<dbReference type="AlphaFoldDB" id="A0A1I7SJ36"/>
<dbReference type="GO" id="GO:0005576">
    <property type="term" value="C:extracellular region"/>
    <property type="evidence" value="ECO:0007669"/>
    <property type="project" value="UniProtKB-SubCell"/>
</dbReference>
<dbReference type="SMR" id="A0A1I7SJ36"/>
<dbReference type="Proteomes" id="UP000582659">
    <property type="component" value="Unassembled WGS sequence"/>
</dbReference>
<dbReference type="Pfam" id="PF01060">
    <property type="entry name" value="TTR-52"/>
    <property type="match status" value="1"/>
</dbReference>
<evidence type="ECO:0000313" key="7">
    <source>
        <dbReference type="EMBL" id="CAD5219369.1"/>
    </source>
</evidence>
<keyword evidence="10" id="KW-1185">Reference proteome</keyword>
<dbReference type="Proteomes" id="UP000659654">
    <property type="component" value="Unassembled WGS sequence"/>
</dbReference>
<keyword evidence="4 6" id="KW-0732">Signal</keyword>
<evidence type="ECO:0000256" key="4">
    <source>
        <dbReference type="ARBA" id="ARBA00022729"/>
    </source>
</evidence>
<dbReference type="PANTHER" id="PTHR21700">
    <property type="entry name" value="TRANSTHYRETIN-LIKE FAMILY PROTEIN-RELATED"/>
    <property type="match status" value="1"/>
</dbReference>
<evidence type="ECO:0000256" key="2">
    <source>
        <dbReference type="ARBA" id="ARBA00010112"/>
    </source>
</evidence>
<reference evidence="11" key="1">
    <citation type="submission" date="2016-11" db="UniProtKB">
        <authorList>
            <consortium name="WormBaseParasite"/>
        </authorList>
    </citation>
    <scope>IDENTIFICATION</scope>
</reference>
<dbReference type="Gene3D" id="2.60.40.3330">
    <property type="match status" value="1"/>
</dbReference>
<dbReference type="InterPro" id="IPR038479">
    <property type="entry name" value="Transthyretin-like_sf"/>
</dbReference>
<comment type="similarity">
    <text evidence="2">Belongs to the nematode transthyretin-like family.</text>
</comment>
<feature type="region of interest" description="Disordered" evidence="5">
    <location>
        <begin position="119"/>
        <end position="141"/>
    </location>
</feature>
<dbReference type="EMBL" id="CAJFDI010000003">
    <property type="protein sequence ID" value="CAD5219369.1"/>
    <property type="molecule type" value="Genomic_DNA"/>
</dbReference>
<name>A0A1I7SJ36_BURXY</name>
<keyword evidence="3" id="KW-0964">Secreted</keyword>
<gene>
    <name evidence="7" type="ORF">BXYJ_LOCUS5644</name>
</gene>
<dbReference type="PANTHER" id="PTHR21700:SF24">
    <property type="entry name" value="TRANSTHYRETIN-LIKE FAMILY PROTEIN"/>
    <property type="match status" value="1"/>
</dbReference>
<organism evidence="9 11">
    <name type="scientific">Bursaphelenchus xylophilus</name>
    <name type="common">Pinewood nematode worm</name>
    <name type="synonym">Aphelenchoides xylophilus</name>
    <dbReference type="NCBI Taxonomy" id="6326"/>
    <lineage>
        <taxon>Eukaryota</taxon>
        <taxon>Metazoa</taxon>
        <taxon>Ecdysozoa</taxon>
        <taxon>Nematoda</taxon>
        <taxon>Chromadorea</taxon>
        <taxon>Rhabditida</taxon>
        <taxon>Tylenchina</taxon>
        <taxon>Tylenchomorpha</taxon>
        <taxon>Aphelenchoidea</taxon>
        <taxon>Aphelenchoididae</taxon>
        <taxon>Bursaphelenchus</taxon>
    </lineage>
</organism>
<evidence type="ECO:0000313" key="9">
    <source>
        <dbReference type="Proteomes" id="UP000095284"/>
    </source>
</evidence>
<feature type="signal peptide" evidence="6">
    <location>
        <begin position="1"/>
        <end position="17"/>
    </location>
</feature>
<dbReference type="InterPro" id="IPR001534">
    <property type="entry name" value="Transthyretin-like"/>
</dbReference>
<accession>A0A1I7SJ36</accession>
<evidence type="ECO:0000256" key="5">
    <source>
        <dbReference type="SAM" id="MobiDB-lite"/>
    </source>
</evidence>
<evidence type="ECO:0000313" key="8">
    <source>
        <dbReference type="EMBL" id="CAG9104579.1"/>
    </source>
</evidence>